<sequence length="247" mass="26718">MPSYSIQVTNKSRETQHFMLFQSIPVPTAVPSEQCFMNVFQLSVAVEGNADDSATFEFEDSYYALYGTKVSDPSGKARINTSSSRGPVALGPKGTYKVITTDNNDGVSPKWDEKAAEGKSTEGAGQFTISTDGSFNNNPKTNIYIGVGAKSPSTGKVVPIQTYPAHPNTVVPMQPQVKYYICFGKFLPGTLVKAMELGKVLMVDFSNSKKDKPVSAAFTLQQNNAYTADDQSSLDADGTTWKFEQAA</sequence>
<feature type="compositionally biased region" description="Basic and acidic residues" evidence="1">
    <location>
        <begin position="110"/>
        <end position="120"/>
    </location>
</feature>
<organism evidence="2 3">
    <name type="scientific">Fusarium gaditjirri</name>
    <dbReference type="NCBI Taxonomy" id="282569"/>
    <lineage>
        <taxon>Eukaryota</taxon>
        <taxon>Fungi</taxon>
        <taxon>Dikarya</taxon>
        <taxon>Ascomycota</taxon>
        <taxon>Pezizomycotina</taxon>
        <taxon>Sordariomycetes</taxon>
        <taxon>Hypocreomycetidae</taxon>
        <taxon>Hypocreales</taxon>
        <taxon>Nectriaceae</taxon>
        <taxon>Fusarium</taxon>
        <taxon>Fusarium nisikadoi species complex</taxon>
    </lineage>
</organism>
<name>A0A8H4TFS6_9HYPO</name>
<reference evidence="2" key="1">
    <citation type="journal article" date="2020" name="BMC Genomics">
        <title>Correction to: Identification and distribution of gene clusters required for synthesis of sphingolipid metabolism inhibitors in diverse species of the filamentous fungus Fusarium.</title>
        <authorList>
            <person name="Kim H.S."/>
            <person name="Lohmar J.M."/>
            <person name="Busman M."/>
            <person name="Brown D.W."/>
            <person name="Naumann T.A."/>
            <person name="Divon H.H."/>
            <person name="Lysoe E."/>
            <person name="Uhlig S."/>
            <person name="Proctor R.H."/>
        </authorList>
    </citation>
    <scope>NUCLEOTIDE SEQUENCE</scope>
    <source>
        <strain evidence="2">NRRL 45417</strain>
    </source>
</reference>
<comment type="caution">
    <text evidence="2">The sequence shown here is derived from an EMBL/GenBank/DDBJ whole genome shotgun (WGS) entry which is preliminary data.</text>
</comment>
<dbReference type="OrthoDB" id="5413269at2759"/>
<evidence type="ECO:0000313" key="3">
    <source>
        <dbReference type="Proteomes" id="UP000604273"/>
    </source>
</evidence>
<gene>
    <name evidence="2" type="ORF">FGADI_3316</name>
</gene>
<dbReference type="AlphaFoldDB" id="A0A8H4TFS6"/>
<evidence type="ECO:0000313" key="2">
    <source>
        <dbReference type="EMBL" id="KAF4957097.1"/>
    </source>
</evidence>
<proteinExistence type="predicted"/>
<evidence type="ECO:0000256" key="1">
    <source>
        <dbReference type="SAM" id="MobiDB-lite"/>
    </source>
</evidence>
<dbReference type="Proteomes" id="UP000604273">
    <property type="component" value="Unassembled WGS sequence"/>
</dbReference>
<reference evidence="2" key="2">
    <citation type="submission" date="2020-05" db="EMBL/GenBank/DDBJ databases">
        <authorList>
            <person name="Kim H.-S."/>
            <person name="Proctor R.H."/>
            <person name="Brown D.W."/>
        </authorList>
    </citation>
    <scope>NUCLEOTIDE SEQUENCE</scope>
    <source>
        <strain evidence="2">NRRL 45417</strain>
    </source>
</reference>
<dbReference type="EMBL" id="JABFAI010000074">
    <property type="protein sequence ID" value="KAF4957097.1"/>
    <property type="molecule type" value="Genomic_DNA"/>
</dbReference>
<feature type="region of interest" description="Disordered" evidence="1">
    <location>
        <begin position="92"/>
        <end position="121"/>
    </location>
</feature>
<keyword evidence="3" id="KW-1185">Reference proteome</keyword>
<protein>
    <submittedName>
        <fullName evidence="2">Uncharacterized protein</fullName>
    </submittedName>
</protein>
<accession>A0A8H4TFS6</accession>